<name>A0ABY3RCS6_9BRAD</name>
<sequence length="281" mass="30249">MATRRWRLFFGCVLIIGLISGLSASAQASAAKRCTTAADLGVDERIAGCTVVIEHGKPATAHVIKARFARAAAYLRKGDVDHAIDDYKIVIQQSSADPLAAFNRASPDLRESEPAPTSGSGRAFGRDSYRARAYRALGIASFQAGLLEQSQDDFRRLSGMDPKNADAALWLDLARRRAGLASELADGAMRLDMSKWPAPLVRLFLGQETTEAVLAAADRGAPAMRRTRRCEASLFAGELMLDQGREVAAMRLIDRALAECPSTSGERSVAKAEARVLSVMP</sequence>
<dbReference type="SUPFAM" id="SSF48452">
    <property type="entry name" value="TPR-like"/>
    <property type="match status" value="1"/>
</dbReference>
<dbReference type="EMBL" id="CP088156">
    <property type="protein sequence ID" value="UFZ04616.1"/>
    <property type="molecule type" value="Genomic_DNA"/>
</dbReference>
<feature type="region of interest" description="Disordered" evidence="2">
    <location>
        <begin position="105"/>
        <end position="124"/>
    </location>
</feature>
<evidence type="ECO:0000256" key="2">
    <source>
        <dbReference type="SAM" id="MobiDB-lite"/>
    </source>
</evidence>
<accession>A0ABY3RCS6</accession>
<evidence type="ECO:0000313" key="5">
    <source>
        <dbReference type="Proteomes" id="UP001431010"/>
    </source>
</evidence>
<keyword evidence="3" id="KW-0732">Signal</keyword>
<dbReference type="InterPro" id="IPR011990">
    <property type="entry name" value="TPR-like_helical_dom_sf"/>
</dbReference>
<evidence type="ECO:0000256" key="3">
    <source>
        <dbReference type="SAM" id="SignalP"/>
    </source>
</evidence>
<dbReference type="InterPro" id="IPR019734">
    <property type="entry name" value="TPR_rpt"/>
</dbReference>
<dbReference type="SMART" id="SM00028">
    <property type="entry name" value="TPR"/>
    <property type="match status" value="2"/>
</dbReference>
<keyword evidence="5" id="KW-1185">Reference proteome</keyword>
<proteinExistence type="predicted"/>
<keyword evidence="1" id="KW-0802">TPR repeat</keyword>
<feature type="signal peptide" evidence="3">
    <location>
        <begin position="1"/>
        <end position="28"/>
    </location>
</feature>
<dbReference type="RefSeq" id="WP_231321481.1">
    <property type="nucleotide sequence ID" value="NZ_CP088156.1"/>
</dbReference>
<dbReference type="PROSITE" id="PS50005">
    <property type="entry name" value="TPR"/>
    <property type="match status" value="1"/>
</dbReference>
<gene>
    <name evidence="4" type="ORF">LQG66_36470</name>
</gene>
<reference evidence="4" key="1">
    <citation type="journal article" date="2024" name="Antonie Van Leeuwenhoek">
        <title>Bradyrhizobium ontarionense sp. nov., a novel bacterial symbiont isolated from Aeschynomene indica (Indian jointvetch), harbours photosynthesis, nitrogen fixation and nitrous oxide (N2O) reductase genes.</title>
        <authorList>
            <person name="Bromfield E.S.P."/>
            <person name="Cloutier S."/>
        </authorList>
    </citation>
    <scope>NUCLEOTIDE SEQUENCE</scope>
    <source>
        <strain evidence="4">A19</strain>
    </source>
</reference>
<feature type="chain" id="PRO_5046132088" description="Tetratricopeptide repeat protein" evidence="3">
    <location>
        <begin position="29"/>
        <end position="281"/>
    </location>
</feature>
<dbReference type="Gene3D" id="1.25.40.10">
    <property type="entry name" value="Tetratricopeptide repeat domain"/>
    <property type="match status" value="1"/>
</dbReference>
<organism evidence="4 5">
    <name type="scientific">Bradyrhizobium ontarionense</name>
    <dbReference type="NCBI Taxonomy" id="2898149"/>
    <lineage>
        <taxon>Bacteria</taxon>
        <taxon>Pseudomonadati</taxon>
        <taxon>Pseudomonadota</taxon>
        <taxon>Alphaproteobacteria</taxon>
        <taxon>Hyphomicrobiales</taxon>
        <taxon>Nitrobacteraceae</taxon>
        <taxon>Bradyrhizobium</taxon>
    </lineage>
</organism>
<evidence type="ECO:0000313" key="4">
    <source>
        <dbReference type="EMBL" id="UFZ04616.1"/>
    </source>
</evidence>
<protein>
    <recommendedName>
        <fullName evidence="6">Tetratricopeptide repeat protein</fullName>
    </recommendedName>
</protein>
<evidence type="ECO:0008006" key="6">
    <source>
        <dbReference type="Google" id="ProtNLM"/>
    </source>
</evidence>
<evidence type="ECO:0000256" key="1">
    <source>
        <dbReference type="PROSITE-ProRule" id="PRU00339"/>
    </source>
</evidence>
<feature type="repeat" description="TPR" evidence="1">
    <location>
        <begin position="131"/>
        <end position="164"/>
    </location>
</feature>
<dbReference type="Proteomes" id="UP001431010">
    <property type="component" value="Chromosome"/>
</dbReference>